<comment type="caution">
    <text evidence="2">The sequence shown here is derived from an EMBL/GenBank/DDBJ whole genome shotgun (WGS) entry which is preliminary data.</text>
</comment>
<proteinExistence type="predicted"/>
<accession>A0A0W0FDC5</accession>
<reference evidence="2 3" key="1">
    <citation type="submission" date="2015-12" db="EMBL/GenBank/DDBJ databases">
        <title>Draft genome sequence of Moniliophthora roreri, the causal agent of frosty pod rot of cacao.</title>
        <authorList>
            <person name="Aime M.C."/>
            <person name="Diaz-Valderrama J.R."/>
            <person name="Kijpornyongpan T."/>
            <person name="Phillips-Mora W."/>
        </authorList>
    </citation>
    <scope>NUCLEOTIDE SEQUENCE [LARGE SCALE GENOMIC DNA]</scope>
    <source>
        <strain evidence="2 3">MCA 2952</strain>
    </source>
</reference>
<evidence type="ECO:0000313" key="3">
    <source>
        <dbReference type="Proteomes" id="UP000054988"/>
    </source>
</evidence>
<sequence>MFFRFSPVLFGLFAVNVLASPAPVEERQALDLTGLVQRVDIFVTQKSNDQNLVDVQVTATNPTSEELSLESISTTAVRKNTETVVYFELTHDFVPPLVVPALGEQQSEKIVDVLLTRGILGTVELVELGTLDLKNTSVVVSVGGESVAVNVPDQGNVGAV</sequence>
<dbReference type="AlphaFoldDB" id="A0A0W0FDC5"/>
<dbReference type="EMBL" id="LATX01002090">
    <property type="protein sequence ID" value="KTB34359.1"/>
    <property type="molecule type" value="Genomic_DNA"/>
</dbReference>
<organism evidence="2 3">
    <name type="scientific">Moniliophthora roreri</name>
    <name type="common">Frosty pod rot fungus</name>
    <name type="synonym">Monilia roreri</name>
    <dbReference type="NCBI Taxonomy" id="221103"/>
    <lineage>
        <taxon>Eukaryota</taxon>
        <taxon>Fungi</taxon>
        <taxon>Dikarya</taxon>
        <taxon>Basidiomycota</taxon>
        <taxon>Agaricomycotina</taxon>
        <taxon>Agaricomycetes</taxon>
        <taxon>Agaricomycetidae</taxon>
        <taxon>Agaricales</taxon>
        <taxon>Marasmiineae</taxon>
        <taxon>Marasmiaceae</taxon>
        <taxon>Moniliophthora</taxon>
    </lineage>
</organism>
<name>A0A0W0FDC5_MONRR</name>
<protein>
    <submittedName>
        <fullName evidence="2">Uncharacterized protein</fullName>
    </submittedName>
</protein>
<keyword evidence="1" id="KW-0732">Signal</keyword>
<feature type="chain" id="PRO_5006901705" evidence="1">
    <location>
        <begin position="20"/>
        <end position="160"/>
    </location>
</feature>
<feature type="signal peptide" evidence="1">
    <location>
        <begin position="1"/>
        <end position="19"/>
    </location>
</feature>
<evidence type="ECO:0000313" key="2">
    <source>
        <dbReference type="EMBL" id="KTB34359.1"/>
    </source>
</evidence>
<gene>
    <name evidence="2" type="ORF">WG66_13097</name>
</gene>
<evidence type="ECO:0000256" key="1">
    <source>
        <dbReference type="SAM" id="SignalP"/>
    </source>
</evidence>
<dbReference type="Proteomes" id="UP000054988">
    <property type="component" value="Unassembled WGS sequence"/>
</dbReference>